<accession>A0A3Q2P6B0</accession>
<dbReference type="Gene3D" id="4.10.410.10">
    <property type="entry name" value="Pancreatic trypsin inhibitor Kunitz domain"/>
    <property type="match status" value="1"/>
</dbReference>
<dbReference type="Pfam" id="PF00014">
    <property type="entry name" value="Kunitz_BPTI"/>
    <property type="match status" value="1"/>
</dbReference>
<dbReference type="GO" id="GO:0005886">
    <property type="term" value="C:plasma membrane"/>
    <property type="evidence" value="ECO:0007669"/>
    <property type="project" value="TreeGrafter"/>
</dbReference>
<dbReference type="PANTHER" id="PTHR46750">
    <property type="entry name" value="KUNITZ-TYPE PROTEASE INHIBITOR 1"/>
    <property type="match status" value="1"/>
</dbReference>
<dbReference type="GeneTree" id="ENSGT00940000164935"/>
<proteinExistence type="predicted"/>
<sequence length="73" mass="8268">FIWPTFLKKSLFLRCTHHPETGSCRDSFSKWYYDPLTKKCHLFNYGGCGGNDNKFDSEDVCNTFCDGVTGGSS</sequence>
<dbReference type="AlphaFoldDB" id="A0A3Q2P6B0"/>
<name>A0A3Q2P6B0_FUNHE</name>
<protein>
    <recommendedName>
        <fullName evidence="2">BPTI/Kunitz inhibitor domain-containing protein</fullName>
    </recommendedName>
</protein>
<dbReference type="GO" id="GO:0060429">
    <property type="term" value="P:epithelium development"/>
    <property type="evidence" value="ECO:0007669"/>
    <property type="project" value="TreeGrafter"/>
</dbReference>
<evidence type="ECO:0000256" key="1">
    <source>
        <dbReference type="ARBA" id="ARBA00023157"/>
    </source>
</evidence>
<feature type="domain" description="BPTI/Kunitz inhibitor" evidence="2">
    <location>
        <begin position="15"/>
        <end position="65"/>
    </location>
</feature>
<evidence type="ECO:0000313" key="3">
    <source>
        <dbReference type="Ensembl" id="ENSFHEP00000007285.1"/>
    </source>
</evidence>
<dbReference type="FunFam" id="4.10.410.10:FF:000020">
    <property type="entry name" value="Collagen, type VI, alpha 3"/>
    <property type="match status" value="1"/>
</dbReference>
<dbReference type="Ensembl" id="ENSFHET00000004075.1">
    <property type="protein sequence ID" value="ENSFHEP00000007285.1"/>
    <property type="gene ID" value="ENSFHEG00000008391.1"/>
</dbReference>
<dbReference type="GO" id="GO:0030198">
    <property type="term" value="P:extracellular matrix organization"/>
    <property type="evidence" value="ECO:0007669"/>
    <property type="project" value="TreeGrafter"/>
</dbReference>
<keyword evidence="1" id="KW-1015">Disulfide bond</keyword>
<evidence type="ECO:0000259" key="2">
    <source>
        <dbReference type="PROSITE" id="PS50279"/>
    </source>
</evidence>
<reference evidence="3" key="1">
    <citation type="submission" date="2025-08" db="UniProtKB">
        <authorList>
            <consortium name="Ensembl"/>
        </authorList>
    </citation>
    <scope>IDENTIFICATION</scope>
</reference>
<dbReference type="CDD" id="cd22624">
    <property type="entry name" value="Kunitz_HAI1_2-like"/>
    <property type="match status" value="1"/>
</dbReference>
<dbReference type="GO" id="GO:0008544">
    <property type="term" value="P:epidermis development"/>
    <property type="evidence" value="ECO:0007669"/>
    <property type="project" value="TreeGrafter"/>
</dbReference>
<organism evidence="3 4">
    <name type="scientific">Fundulus heteroclitus</name>
    <name type="common">Killifish</name>
    <name type="synonym">Mummichog</name>
    <dbReference type="NCBI Taxonomy" id="8078"/>
    <lineage>
        <taxon>Eukaryota</taxon>
        <taxon>Metazoa</taxon>
        <taxon>Chordata</taxon>
        <taxon>Craniata</taxon>
        <taxon>Vertebrata</taxon>
        <taxon>Euteleostomi</taxon>
        <taxon>Actinopterygii</taxon>
        <taxon>Neopterygii</taxon>
        <taxon>Teleostei</taxon>
        <taxon>Neoteleostei</taxon>
        <taxon>Acanthomorphata</taxon>
        <taxon>Ovalentaria</taxon>
        <taxon>Atherinomorphae</taxon>
        <taxon>Cyprinodontiformes</taxon>
        <taxon>Fundulidae</taxon>
        <taxon>Fundulus</taxon>
    </lineage>
</organism>
<dbReference type="PROSITE" id="PS00280">
    <property type="entry name" value="BPTI_KUNITZ_1"/>
    <property type="match status" value="1"/>
</dbReference>
<dbReference type="Proteomes" id="UP000265000">
    <property type="component" value="Unplaced"/>
</dbReference>
<dbReference type="SUPFAM" id="SSF57362">
    <property type="entry name" value="BPTI-like"/>
    <property type="match status" value="1"/>
</dbReference>
<keyword evidence="4" id="KW-1185">Reference proteome</keyword>
<dbReference type="PRINTS" id="PR00759">
    <property type="entry name" value="BASICPTASE"/>
</dbReference>
<reference evidence="3" key="2">
    <citation type="submission" date="2025-09" db="UniProtKB">
        <authorList>
            <consortium name="Ensembl"/>
        </authorList>
    </citation>
    <scope>IDENTIFICATION</scope>
</reference>
<dbReference type="InterPro" id="IPR036880">
    <property type="entry name" value="Kunitz_BPTI_sf"/>
</dbReference>
<dbReference type="PROSITE" id="PS50279">
    <property type="entry name" value="BPTI_KUNITZ_2"/>
    <property type="match status" value="1"/>
</dbReference>
<evidence type="ECO:0000313" key="4">
    <source>
        <dbReference type="Proteomes" id="UP000265000"/>
    </source>
</evidence>
<dbReference type="STRING" id="8078.ENSFHEP00000007285"/>
<dbReference type="InterPro" id="IPR002223">
    <property type="entry name" value="Kunitz_BPTI"/>
</dbReference>
<dbReference type="InterPro" id="IPR020901">
    <property type="entry name" value="Prtase_inh_Kunz-CS"/>
</dbReference>
<dbReference type="SMART" id="SM00131">
    <property type="entry name" value="KU"/>
    <property type="match status" value="1"/>
</dbReference>
<dbReference type="GO" id="GO:0004867">
    <property type="term" value="F:serine-type endopeptidase inhibitor activity"/>
    <property type="evidence" value="ECO:0007669"/>
    <property type="project" value="InterPro"/>
</dbReference>
<dbReference type="PANTHER" id="PTHR46750:SF1">
    <property type="entry name" value="KUNITZ-TYPE PROTEASE INHIBITOR 1"/>
    <property type="match status" value="1"/>
</dbReference>